<dbReference type="RefSeq" id="WP_201672500.1">
    <property type="nucleotide sequence ID" value="NZ_JAEQNE010000001.1"/>
</dbReference>
<name>A0A937CPN7_9BURK</name>
<accession>A0A937CPN7</accession>
<evidence type="ECO:0000313" key="2">
    <source>
        <dbReference type="EMBL" id="MBL0389910.1"/>
    </source>
</evidence>
<keyword evidence="1" id="KW-0732">Signal</keyword>
<feature type="chain" id="PRO_5037024875" evidence="1">
    <location>
        <begin position="27"/>
        <end position="166"/>
    </location>
</feature>
<protein>
    <submittedName>
        <fullName evidence="2">Uncharacterized protein</fullName>
    </submittedName>
</protein>
<evidence type="ECO:0000256" key="1">
    <source>
        <dbReference type="SAM" id="SignalP"/>
    </source>
</evidence>
<gene>
    <name evidence="2" type="ORF">JJ685_02015</name>
</gene>
<keyword evidence="3" id="KW-1185">Reference proteome</keyword>
<comment type="caution">
    <text evidence="2">The sequence shown here is derived from an EMBL/GenBank/DDBJ whole genome shotgun (WGS) entry which is preliminary data.</text>
</comment>
<reference evidence="2 3" key="1">
    <citation type="journal article" date="2017" name="Int. J. Syst. Evol. Microbiol.">
        <title>Ramlibacter monticola sp. nov., isolated from forest soil.</title>
        <authorList>
            <person name="Chaudhary D.K."/>
            <person name="Kim J."/>
        </authorList>
    </citation>
    <scope>NUCLEOTIDE SEQUENCE [LARGE SCALE GENOMIC DNA]</scope>
    <source>
        <strain evidence="2 3">KACC 19175</strain>
    </source>
</reference>
<proteinExistence type="predicted"/>
<sequence>MRTTHRRVVPVVLATVLGAASGPVAAQTPAVASVASVLNTVVATAAGTVGASAAGAEPVVFSGQASISGKVVYDTVFNAPPVLEIIVDLSGITGKGQRTGRIYQVATQAILHRPLVAFDSIELGISFAADSDVALARSALASFSVQYNAATGLKATPVRIASVPPA</sequence>
<organism evidence="2 3">
    <name type="scientific">Ramlibacter monticola</name>
    <dbReference type="NCBI Taxonomy" id="1926872"/>
    <lineage>
        <taxon>Bacteria</taxon>
        <taxon>Pseudomonadati</taxon>
        <taxon>Pseudomonadota</taxon>
        <taxon>Betaproteobacteria</taxon>
        <taxon>Burkholderiales</taxon>
        <taxon>Comamonadaceae</taxon>
        <taxon>Ramlibacter</taxon>
    </lineage>
</organism>
<dbReference type="EMBL" id="JAEQNE010000001">
    <property type="protein sequence ID" value="MBL0389910.1"/>
    <property type="molecule type" value="Genomic_DNA"/>
</dbReference>
<feature type="signal peptide" evidence="1">
    <location>
        <begin position="1"/>
        <end position="26"/>
    </location>
</feature>
<dbReference type="Proteomes" id="UP000599109">
    <property type="component" value="Unassembled WGS sequence"/>
</dbReference>
<dbReference type="AlphaFoldDB" id="A0A937CPN7"/>
<evidence type="ECO:0000313" key="3">
    <source>
        <dbReference type="Proteomes" id="UP000599109"/>
    </source>
</evidence>